<dbReference type="AlphaFoldDB" id="A0A5M6IKA0"/>
<keyword evidence="8" id="KW-0902">Two-component regulatory system</keyword>
<evidence type="ECO:0000259" key="12">
    <source>
        <dbReference type="PROSITE" id="PS50109"/>
    </source>
</evidence>
<dbReference type="Pfam" id="PF00989">
    <property type="entry name" value="PAS"/>
    <property type="match status" value="2"/>
</dbReference>
<dbReference type="Pfam" id="PF08447">
    <property type="entry name" value="PAS_3"/>
    <property type="match status" value="1"/>
</dbReference>
<dbReference type="InterPro" id="IPR003594">
    <property type="entry name" value="HATPase_dom"/>
</dbReference>
<dbReference type="SMART" id="SM00448">
    <property type="entry name" value="REC"/>
    <property type="match status" value="1"/>
</dbReference>
<dbReference type="Pfam" id="PF13426">
    <property type="entry name" value="PAS_9"/>
    <property type="match status" value="1"/>
</dbReference>
<dbReference type="SMART" id="SM00091">
    <property type="entry name" value="PAS"/>
    <property type="match status" value="5"/>
</dbReference>
<dbReference type="GO" id="GO:0005524">
    <property type="term" value="F:ATP binding"/>
    <property type="evidence" value="ECO:0007669"/>
    <property type="project" value="UniProtKB-KW"/>
</dbReference>
<feature type="transmembrane region" description="Helical" evidence="11">
    <location>
        <begin position="217"/>
        <end position="237"/>
    </location>
</feature>
<evidence type="ECO:0000256" key="3">
    <source>
        <dbReference type="ARBA" id="ARBA00022553"/>
    </source>
</evidence>
<dbReference type="PRINTS" id="PR00344">
    <property type="entry name" value="BCTRLSENSOR"/>
</dbReference>
<feature type="domain" description="PAC" evidence="15">
    <location>
        <begin position="576"/>
        <end position="626"/>
    </location>
</feature>
<dbReference type="RefSeq" id="WP_150045170.1">
    <property type="nucleotide sequence ID" value="NZ_VWPK01000072.1"/>
</dbReference>
<feature type="domain" description="Response regulatory" evidence="13">
    <location>
        <begin position="1157"/>
        <end position="1270"/>
    </location>
</feature>
<dbReference type="Gene3D" id="1.10.287.130">
    <property type="match status" value="1"/>
</dbReference>
<protein>
    <recommendedName>
        <fullName evidence="2">histidine kinase</fullName>
        <ecNumber evidence="2">2.7.13.3</ecNumber>
    </recommendedName>
</protein>
<dbReference type="InterPro" id="IPR001789">
    <property type="entry name" value="Sig_transdc_resp-reg_receiver"/>
</dbReference>
<dbReference type="PROSITE" id="PS50110">
    <property type="entry name" value="RESPONSE_REGULATORY"/>
    <property type="match status" value="1"/>
</dbReference>
<reference evidence="16 17" key="1">
    <citation type="submission" date="2019-09" db="EMBL/GenBank/DDBJ databases">
        <title>Genome sequence of Rhodovastum atsumiense, a diverse member of the Acetobacteraceae family of non-sulfur purple photosynthetic bacteria.</title>
        <authorList>
            <person name="Meyer T."/>
            <person name="Kyndt J."/>
        </authorList>
    </citation>
    <scope>NUCLEOTIDE SEQUENCE [LARGE SCALE GENOMIC DNA]</scope>
    <source>
        <strain evidence="16 17">DSM 21279</strain>
    </source>
</reference>
<dbReference type="CDD" id="cd19410">
    <property type="entry name" value="HK9-like_sensor"/>
    <property type="match status" value="1"/>
</dbReference>
<feature type="domain" description="PAC" evidence="15">
    <location>
        <begin position="702"/>
        <end position="754"/>
    </location>
</feature>
<evidence type="ECO:0000256" key="10">
    <source>
        <dbReference type="SAM" id="MobiDB-lite"/>
    </source>
</evidence>
<evidence type="ECO:0000259" key="14">
    <source>
        <dbReference type="PROSITE" id="PS50112"/>
    </source>
</evidence>
<evidence type="ECO:0000256" key="9">
    <source>
        <dbReference type="PROSITE-ProRule" id="PRU00169"/>
    </source>
</evidence>
<dbReference type="Gene3D" id="3.40.50.2300">
    <property type="match status" value="1"/>
</dbReference>
<keyword evidence="11" id="KW-1133">Transmembrane helix</keyword>
<dbReference type="PANTHER" id="PTHR43065:SF49">
    <property type="entry name" value="HISTIDINE KINASE"/>
    <property type="match status" value="1"/>
</dbReference>
<dbReference type="Gene3D" id="3.30.565.10">
    <property type="entry name" value="Histidine kinase-like ATPase, C-terminal domain"/>
    <property type="match status" value="1"/>
</dbReference>
<dbReference type="InterPro" id="IPR013767">
    <property type="entry name" value="PAS_fold"/>
</dbReference>
<evidence type="ECO:0000259" key="13">
    <source>
        <dbReference type="PROSITE" id="PS50110"/>
    </source>
</evidence>
<feature type="modified residue" description="4-aspartylphosphate" evidence="9">
    <location>
        <position position="1207"/>
    </location>
</feature>
<keyword evidence="11" id="KW-0472">Membrane</keyword>
<dbReference type="Pfam" id="PF05227">
    <property type="entry name" value="CHASE3"/>
    <property type="match status" value="1"/>
</dbReference>
<dbReference type="PANTHER" id="PTHR43065">
    <property type="entry name" value="SENSOR HISTIDINE KINASE"/>
    <property type="match status" value="1"/>
</dbReference>
<dbReference type="InterPro" id="IPR001610">
    <property type="entry name" value="PAC"/>
</dbReference>
<gene>
    <name evidence="16" type="ORF">F1189_27935</name>
</gene>
<keyword evidence="11" id="KW-0812">Transmembrane</keyword>
<feature type="compositionally biased region" description="Polar residues" evidence="10">
    <location>
        <begin position="12"/>
        <end position="26"/>
    </location>
</feature>
<feature type="domain" description="PAS" evidence="14">
    <location>
        <begin position="371"/>
        <end position="418"/>
    </location>
</feature>
<dbReference type="InterPro" id="IPR011006">
    <property type="entry name" value="CheY-like_superfamily"/>
</dbReference>
<feature type="domain" description="PAC" evidence="15">
    <location>
        <begin position="847"/>
        <end position="900"/>
    </location>
</feature>
<dbReference type="Pfam" id="PF02518">
    <property type="entry name" value="HATPase_c"/>
    <property type="match status" value="1"/>
</dbReference>
<dbReference type="SUPFAM" id="SSF55785">
    <property type="entry name" value="PYP-like sensor domain (PAS domain)"/>
    <property type="match status" value="5"/>
</dbReference>
<evidence type="ECO:0000256" key="6">
    <source>
        <dbReference type="ARBA" id="ARBA00022777"/>
    </source>
</evidence>
<dbReference type="OrthoDB" id="7264471at2"/>
<dbReference type="InterPro" id="IPR003661">
    <property type="entry name" value="HisK_dim/P_dom"/>
</dbReference>
<dbReference type="GO" id="GO:0000155">
    <property type="term" value="F:phosphorelay sensor kinase activity"/>
    <property type="evidence" value="ECO:0007669"/>
    <property type="project" value="InterPro"/>
</dbReference>
<dbReference type="SUPFAM" id="SSF47384">
    <property type="entry name" value="Homodimeric domain of signal transducing histidine kinase"/>
    <property type="match status" value="1"/>
</dbReference>
<keyword evidence="7" id="KW-0067">ATP-binding</keyword>
<evidence type="ECO:0000256" key="5">
    <source>
        <dbReference type="ARBA" id="ARBA00022741"/>
    </source>
</evidence>
<comment type="caution">
    <text evidence="16">The sequence shown here is derived from an EMBL/GenBank/DDBJ whole genome shotgun (WGS) entry which is preliminary data.</text>
</comment>
<feature type="domain" description="Histidine kinase" evidence="12">
    <location>
        <begin position="913"/>
        <end position="1135"/>
    </location>
</feature>
<dbReference type="InterPro" id="IPR000014">
    <property type="entry name" value="PAS"/>
</dbReference>
<dbReference type="InterPro" id="IPR007891">
    <property type="entry name" value="CHASE3"/>
</dbReference>
<dbReference type="InterPro" id="IPR005467">
    <property type="entry name" value="His_kinase_dom"/>
</dbReference>
<evidence type="ECO:0000259" key="15">
    <source>
        <dbReference type="PROSITE" id="PS50113"/>
    </source>
</evidence>
<sequence length="1275" mass="137883">MTESPTPRHPTAPSSHGTKSQITTPDPFSDRRTAILVAGAVCLAMAVMGAAVFGAYKLVTDREHGAAAAAAWVEHTYEVIRVVDGILTGAEDVKTGQRGFLLTGEAEYLEPYQEGSETIWRHLAKAQDLTADNPRQQDRLRILEGLLRARGAVSAKTIELAQSGDRQAALDTVWSRQEKHLMDAARRTAAEMVAEEQSLLEAGRAERQRLQGGSVQVLAGLLLAAGFGITLAVAVFARSFAASTIARRAATAAAERQRLLDMMDIAAIMVRDLDGAIRFWSEGCRRLYGWTAEEALGQSAHDLLRTAFPVPLSDIEATLLRDGEWTGDVRQRSRDGSEVVVATRKVLRRFPDGEGFAVMENMTDVTRLREAESRMRNLLDMMDLAAVMVRDPDGTIRFWSEGCRRLYGWTAKEALGQSAHDLLRTAFSVPLADIEAALLRDGEWTGELRQNTKEGTEVVVSSRKVLRREAGEHTLAIMENVTDITALHRVEATLRETQAELRSVLDTAAEGIVVAHADGRIVSVNRATLRMFGYDRPEDLVGRDLGVLMPAAEAARHGAHIAAHRAGAPPRVIGVPGRELMAVRRDGSEFPIDLSVSSFGTGDRRCLTGIIRDATARKQAEAAVRDSEARLRLVQQVGGIAFTDRSFAEDTVLVSPEFARLYGLPPGQPRLPATATITLVHPEDCERMKAEAGDIYAKGGAFASEFRIRRPDGAVHWVAMRAEVFLGPDGRPERAISAQQDITEIVAAREDLTARKDELERCVAERTAALAAAEARFRAIFDSQFQFIGLLSSDGTLLEANRTALEAGGLARDDTVGRPFWETGWWPATERDRLRREIAEAARGAVIRREVEVLGAGGRRILIDFSLKPVRDDATGEIMWIIPEGRDITEQRDLSGQLAQAQKVQALGQLAGGIAHDFNNILQAVSGAATLIERRPEDHEKTRRLARAAIDASVRGVSITQRLLSFARRGEFRTEVLVPAELLHNVREVLAHTLGTTITVRDMVAGSVPSLLADRGQLETALVNLGTNARDAMPDGGTLTLSAEAEHVGEGDRHPVGLAPGAYVRLSVTDTGTGMDAATIAKATDPFFTTKPPGHGTGLGLPMVKGFAEQSGGAMSITSTPGSGTAISLWLRQATGDAVWVPTDEGNGYPALDTSARILLIDDDDLVRETLAAQLEDLGFETLTGASGAEAIALLDAGEIVDALVSDLSMPDMNGVMTIQHARERRPKMPCFLLTGYVGERAALSGKGDFTLVRKPVSAQALAARIEASLKSAKR</sequence>
<evidence type="ECO:0000256" key="8">
    <source>
        <dbReference type="ARBA" id="ARBA00023012"/>
    </source>
</evidence>
<dbReference type="SMART" id="SM00086">
    <property type="entry name" value="PAC"/>
    <property type="match status" value="5"/>
</dbReference>
<dbReference type="SUPFAM" id="SSF55874">
    <property type="entry name" value="ATPase domain of HSP90 chaperone/DNA topoisomerase II/histidine kinase"/>
    <property type="match status" value="1"/>
</dbReference>
<dbReference type="InterPro" id="IPR013656">
    <property type="entry name" value="PAS_4"/>
</dbReference>
<feature type="region of interest" description="Disordered" evidence="10">
    <location>
        <begin position="1"/>
        <end position="27"/>
    </location>
</feature>
<dbReference type="InterPro" id="IPR035965">
    <property type="entry name" value="PAS-like_dom_sf"/>
</dbReference>
<accession>A0A5M6IKA0</accession>
<dbReference type="SMART" id="SM00388">
    <property type="entry name" value="HisKA"/>
    <property type="match status" value="1"/>
</dbReference>
<evidence type="ECO:0000313" key="17">
    <source>
        <dbReference type="Proteomes" id="UP000325255"/>
    </source>
</evidence>
<evidence type="ECO:0000256" key="4">
    <source>
        <dbReference type="ARBA" id="ARBA00022679"/>
    </source>
</evidence>
<dbReference type="SMART" id="SM00387">
    <property type="entry name" value="HATPase_c"/>
    <property type="match status" value="1"/>
</dbReference>
<keyword evidence="4" id="KW-0808">Transferase</keyword>
<dbReference type="EC" id="2.7.13.3" evidence="2"/>
<dbReference type="SUPFAM" id="SSF52172">
    <property type="entry name" value="CheY-like"/>
    <property type="match status" value="1"/>
</dbReference>
<dbReference type="Proteomes" id="UP000325255">
    <property type="component" value="Unassembled WGS sequence"/>
</dbReference>
<dbReference type="CDD" id="cd00130">
    <property type="entry name" value="PAS"/>
    <property type="match status" value="5"/>
</dbReference>
<dbReference type="PROSITE" id="PS50109">
    <property type="entry name" value="HIS_KIN"/>
    <property type="match status" value="1"/>
</dbReference>
<comment type="catalytic activity">
    <reaction evidence="1">
        <text>ATP + protein L-histidine = ADP + protein N-phospho-L-histidine.</text>
        <dbReference type="EC" id="2.7.13.3"/>
    </reaction>
</comment>
<name>A0A5M6IKA0_9PROT</name>
<proteinExistence type="predicted"/>
<dbReference type="InterPro" id="IPR004358">
    <property type="entry name" value="Sig_transdc_His_kin-like_C"/>
</dbReference>
<dbReference type="Gene3D" id="3.30.450.20">
    <property type="entry name" value="PAS domain"/>
    <property type="match status" value="5"/>
</dbReference>
<dbReference type="PROSITE" id="PS50113">
    <property type="entry name" value="PAC"/>
    <property type="match status" value="3"/>
</dbReference>
<feature type="domain" description="PAS" evidence="14">
    <location>
        <begin position="497"/>
        <end position="538"/>
    </location>
</feature>
<dbReference type="Pfam" id="PF08448">
    <property type="entry name" value="PAS_4"/>
    <property type="match status" value="1"/>
</dbReference>
<evidence type="ECO:0000256" key="11">
    <source>
        <dbReference type="SAM" id="Phobius"/>
    </source>
</evidence>
<evidence type="ECO:0000256" key="7">
    <source>
        <dbReference type="ARBA" id="ARBA00022840"/>
    </source>
</evidence>
<dbReference type="Pfam" id="PF00512">
    <property type="entry name" value="HisKA"/>
    <property type="match status" value="1"/>
</dbReference>
<dbReference type="NCBIfam" id="TIGR00229">
    <property type="entry name" value="sensory_box"/>
    <property type="match status" value="5"/>
</dbReference>
<keyword evidence="6" id="KW-0418">Kinase</keyword>
<feature type="transmembrane region" description="Helical" evidence="11">
    <location>
        <begin position="34"/>
        <end position="56"/>
    </location>
</feature>
<dbReference type="InterPro" id="IPR036890">
    <property type="entry name" value="HATPase_C_sf"/>
</dbReference>
<dbReference type="Gene3D" id="2.10.70.100">
    <property type="match status" value="1"/>
</dbReference>
<keyword evidence="17" id="KW-1185">Reference proteome</keyword>
<evidence type="ECO:0000313" key="16">
    <source>
        <dbReference type="EMBL" id="KAA5608681.1"/>
    </source>
</evidence>
<dbReference type="EMBL" id="VWPK01000072">
    <property type="protein sequence ID" value="KAA5608681.1"/>
    <property type="molecule type" value="Genomic_DNA"/>
</dbReference>
<dbReference type="Pfam" id="PF00072">
    <property type="entry name" value="Response_reg"/>
    <property type="match status" value="1"/>
</dbReference>
<feature type="domain" description="PAS" evidence="14">
    <location>
        <begin position="773"/>
        <end position="818"/>
    </location>
</feature>
<evidence type="ECO:0000256" key="2">
    <source>
        <dbReference type="ARBA" id="ARBA00012438"/>
    </source>
</evidence>
<organism evidence="16 17">
    <name type="scientific">Rhodovastum atsumiense</name>
    <dbReference type="NCBI Taxonomy" id="504468"/>
    <lineage>
        <taxon>Bacteria</taxon>
        <taxon>Pseudomonadati</taxon>
        <taxon>Pseudomonadota</taxon>
        <taxon>Alphaproteobacteria</taxon>
        <taxon>Acetobacterales</taxon>
        <taxon>Acetobacteraceae</taxon>
        <taxon>Rhodovastum</taxon>
    </lineage>
</organism>
<dbReference type="InterPro" id="IPR013655">
    <property type="entry name" value="PAS_fold_3"/>
</dbReference>
<keyword evidence="3 9" id="KW-0597">Phosphoprotein</keyword>
<dbReference type="InterPro" id="IPR036097">
    <property type="entry name" value="HisK_dim/P_sf"/>
</dbReference>
<dbReference type="GO" id="GO:0006355">
    <property type="term" value="P:regulation of DNA-templated transcription"/>
    <property type="evidence" value="ECO:0007669"/>
    <property type="project" value="InterPro"/>
</dbReference>
<keyword evidence="5" id="KW-0547">Nucleotide-binding</keyword>
<feature type="domain" description="PAS" evidence="14">
    <location>
        <begin position="255"/>
        <end position="299"/>
    </location>
</feature>
<dbReference type="InterPro" id="IPR000700">
    <property type="entry name" value="PAS-assoc_C"/>
</dbReference>
<evidence type="ECO:0000256" key="1">
    <source>
        <dbReference type="ARBA" id="ARBA00000085"/>
    </source>
</evidence>
<dbReference type="PROSITE" id="PS50112">
    <property type="entry name" value="PAS"/>
    <property type="match status" value="4"/>
</dbReference>